<dbReference type="EMBL" id="BDDD01002087">
    <property type="protein sequence ID" value="GAV79985.1"/>
    <property type="molecule type" value="Genomic_DNA"/>
</dbReference>
<dbReference type="InParanoid" id="A0A1Q3CID5"/>
<organism evidence="2 3">
    <name type="scientific">Cephalotus follicularis</name>
    <name type="common">Albany pitcher plant</name>
    <dbReference type="NCBI Taxonomy" id="3775"/>
    <lineage>
        <taxon>Eukaryota</taxon>
        <taxon>Viridiplantae</taxon>
        <taxon>Streptophyta</taxon>
        <taxon>Embryophyta</taxon>
        <taxon>Tracheophyta</taxon>
        <taxon>Spermatophyta</taxon>
        <taxon>Magnoliopsida</taxon>
        <taxon>eudicotyledons</taxon>
        <taxon>Gunneridae</taxon>
        <taxon>Pentapetalae</taxon>
        <taxon>rosids</taxon>
        <taxon>fabids</taxon>
        <taxon>Oxalidales</taxon>
        <taxon>Cephalotaceae</taxon>
        <taxon>Cephalotus</taxon>
    </lineage>
</organism>
<comment type="caution">
    <text evidence="2">The sequence shown here is derived from an EMBL/GenBank/DDBJ whole genome shotgun (WGS) entry which is preliminary data.</text>
</comment>
<feature type="compositionally biased region" description="Low complexity" evidence="1">
    <location>
        <begin position="42"/>
        <end position="64"/>
    </location>
</feature>
<evidence type="ECO:0000256" key="1">
    <source>
        <dbReference type="SAM" id="MobiDB-lite"/>
    </source>
</evidence>
<keyword evidence="3" id="KW-1185">Reference proteome</keyword>
<accession>A0A1Q3CID5</accession>
<dbReference type="AlphaFoldDB" id="A0A1Q3CID5"/>
<name>A0A1Q3CID5_CEPFO</name>
<evidence type="ECO:0000313" key="3">
    <source>
        <dbReference type="Proteomes" id="UP000187406"/>
    </source>
</evidence>
<evidence type="ECO:0000313" key="2">
    <source>
        <dbReference type="EMBL" id="GAV79985.1"/>
    </source>
</evidence>
<dbReference type="Proteomes" id="UP000187406">
    <property type="component" value="Unassembled WGS sequence"/>
</dbReference>
<proteinExistence type="predicted"/>
<sequence length="130" mass="13278">MIVNRDIPTLATNTMPLERGGGATSAGLVVSDLLAKAGSGGSTTSATSRAGEGAAAGGITSAGTKLSSWPGSAGKMKYGRFASRLEHGLPAAPNISWVLCHYSINFHSCDVGTFANLDNTDESSDWIKTC</sequence>
<reference evidence="3" key="1">
    <citation type="submission" date="2016-04" db="EMBL/GenBank/DDBJ databases">
        <title>Cephalotus genome sequencing.</title>
        <authorList>
            <person name="Fukushima K."/>
            <person name="Hasebe M."/>
            <person name="Fang X."/>
        </authorList>
    </citation>
    <scope>NUCLEOTIDE SEQUENCE [LARGE SCALE GENOMIC DNA]</scope>
    <source>
        <strain evidence="3">cv. St1</strain>
    </source>
</reference>
<protein>
    <submittedName>
        <fullName evidence="2">Uncharacterized protein</fullName>
    </submittedName>
</protein>
<gene>
    <name evidence="2" type="ORF">CFOL_v3_23447</name>
</gene>
<feature type="region of interest" description="Disordered" evidence="1">
    <location>
        <begin position="37"/>
        <end position="65"/>
    </location>
</feature>